<dbReference type="CDD" id="cd00009">
    <property type="entry name" value="AAA"/>
    <property type="match status" value="1"/>
</dbReference>
<dbReference type="SMART" id="SM00292">
    <property type="entry name" value="BRCT"/>
    <property type="match status" value="1"/>
</dbReference>
<dbReference type="GO" id="GO:0003677">
    <property type="term" value="F:DNA binding"/>
    <property type="evidence" value="ECO:0007669"/>
    <property type="project" value="UniProtKB-KW"/>
</dbReference>
<reference evidence="13 14" key="1">
    <citation type="submission" date="2019-03" db="EMBL/GenBank/DDBJ databases">
        <title>Rhodosporidium diobovatum UCD-FST 08-225 genome sequencing, assembly, and annotation.</title>
        <authorList>
            <person name="Fakankun I.U."/>
            <person name="Fristensky B."/>
            <person name="Levin D.B."/>
        </authorList>
    </citation>
    <scope>NUCLEOTIDE SEQUENCE [LARGE SCALE GENOMIC DNA]</scope>
    <source>
        <strain evidence="13 14">UCD-FST 08-225</strain>
    </source>
</reference>
<evidence type="ECO:0000256" key="1">
    <source>
        <dbReference type="ARBA" id="ARBA00004123"/>
    </source>
</evidence>
<evidence type="ECO:0000256" key="5">
    <source>
        <dbReference type="ARBA" id="ARBA00022705"/>
    </source>
</evidence>
<dbReference type="CDD" id="cd18140">
    <property type="entry name" value="HLD_clamp_RFC"/>
    <property type="match status" value="1"/>
</dbReference>
<sequence>MAPRIKLASSDSDDTAPARKLAPAKKRKAPSTDVVTLSDSSSSEDDVKPQKKKAKVAKKHDTSSDDDVKPAAKGKAGKKATTKPSTSSSNAKGKGKKRDDDYEGGTSSSDDDVHMKDDDEEEDVKPKKKSASSSKALSSTATSKAKAPAAMAKKPTAVKDEDADDVKPKPKWTFKPKTGPVAPGSKEIPDGDPDCLAGLTIVFTGELASLSREEGQELVKRYGGRVTTAPSSKTSYVVLGSEAGPKKLEQIAKHKIKTLDEDGFLALIGSRRSDPNDPKVREAKQKEEAKVKEAVKGLKGLGKDAPEHLTQLWTTKYAPQRLADICGNKSHVEKLQRWLENWPKYLAANFKKPGPDAMGTHRCVLISGPPGIGKTTSAHLVAKLLGYDVLELNASDTRSKKLLEEAFRSKTSDTTLAGFVKKEGEDHASGLSVNRKSLIIMDEVDGMSAGDRGGVGALNAVIKKSKVPIIAIANDAKSQKMKPLLNTTFQMLFKRPTAQEIRSRIMSIAFKEGLKLDGKVVDQLVQGSQSDIRQIINMLATYKLGAQAISFDQGKALVRMNEKNTLQTPRTLFSKLFGPQAFSPVSGMTLNDKLDVYFHDFGLMPLFVQDNYLKGKFSRAAGTSGVEEKVRNLELVCKAAEAISDGDLVDAMIHGQQQQWSLMPVHGMLSCVRPASLCYGGGGGYPTFPAWLGKNSTQNKLQRALSEIQVRMRLRVSGDKRDLRQSYLPTLFPRLVEPLQERGTDGVDEVIELMDEYYLGRDEWDTIVELGVGDGRTMEEVLKKIPSQTKSAFTRKYNAQDHPIPYHKPEAGRAQAKKLAPQGDAPDLEEAFVEDDLPDDDGDGADDAAGDSDSSDVTKDKLVKAKKPKGAAGKKAPAKKASAVKGKK</sequence>
<feature type="compositionally biased region" description="Low complexity" evidence="11">
    <location>
        <begin position="131"/>
        <end position="155"/>
    </location>
</feature>
<dbReference type="Gene3D" id="1.10.8.60">
    <property type="match status" value="1"/>
</dbReference>
<dbReference type="FunFam" id="3.40.50.10190:FF:000001">
    <property type="entry name" value="Replication factor C subunit 1"/>
    <property type="match status" value="1"/>
</dbReference>
<feature type="compositionally biased region" description="Low complexity" evidence="11">
    <location>
        <begin position="31"/>
        <end position="41"/>
    </location>
</feature>
<dbReference type="Proteomes" id="UP000311382">
    <property type="component" value="Unassembled WGS sequence"/>
</dbReference>
<evidence type="ECO:0000313" key="14">
    <source>
        <dbReference type="Proteomes" id="UP000311382"/>
    </source>
</evidence>
<keyword evidence="14" id="KW-1185">Reference proteome</keyword>
<dbReference type="InterPro" id="IPR003959">
    <property type="entry name" value="ATPase_AAA_core"/>
</dbReference>
<protein>
    <recommendedName>
        <fullName evidence="3 10">Replication factor C subunit 1</fullName>
    </recommendedName>
</protein>
<feature type="compositionally biased region" description="Basic and acidic residues" evidence="11">
    <location>
        <begin position="157"/>
        <end position="168"/>
    </location>
</feature>
<feature type="region of interest" description="Disordered" evidence="11">
    <location>
        <begin position="1"/>
        <end position="192"/>
    </location>
</feature>
<dbReference type="GO" id="GO:0005663">
    <property type="term" value="C:DNA replication factor C complex"/>
    <property type="evidence" value="ECO:0007669"/>
    <property type="project" value="InterPro"/>
</dbReference>
<dbReference type="AlphaFoldDB" id="A0A5C5FWG8"/>
<dbReference type="SMART" id="SM00382">
    <property type="entry name" value="AAA"/>
    <property type="match status" value="1"/>
</dbReference>
<feature type="compositionally biased region" description="Acidic residues" evidence="11">
    <location>
        <begin position="826"/>
        <end position="854"/>
    </location>
</feature>
<dbReference type="GO" id="GO:0003689">
    <property type="term" value="F:DNA clamp loader activity"/>
    <property type="evidence" value="ECO:0007669"/>
    <property type="project" value="UniProtKB-UniRule"/>
</dbReference>
<comment type="subcellular location">
    <subcellularLocation>
        <location evidence="1 10">Nucleus</location>
    </subcellularLocation>
</comment>
<dbReference type="InterPro" id="IPR001357">
    <property type="entry name" value="BRCT_dom"/>
</dbReference>
<feature type="compositionally biased region" description="Basic and acidic residues" evidence="11">
    <location>
        <begin position="59"/>
        <end position="70"/>
    </location>
</feature>
<dbReference type="InterPro" id="IPR012178">
    <property type="entry name" value="RFC1"/>
</dbReference>
<dbReference type="InterPro" id="IPR047854">
    <property type="entry name" value="RFC_lid"/>
</dbReference>
<evidence type="ECO:0000256" key="10">
    <source>
        <dbReference type="PIRNR" id="PIRNR036578"/>
    </source>
</evidence>
<accession>A0A5C5FWG8</accession>
<keyword evidence="8" id="KW-0238">DNA-binding</keyword>
<dbReference type="PANTHER" id="PTHR23389:SF6">
    <property type="entry name" value="REPLICATION FACTOR C SUBUNIT 1"/>
    <property type="match status" value="1"/>
</dbReference>
<dbReference type="Gene3D" id="3.40.50.10190">
    <property type="entry name" value="BRCT domain"/>
    <property type="match status" value="1"/>
</dbReference>
<evidence type="ECO:0000256" key="7">
    <source>
        <dbReference type="ARBA" id="ARBA00022840"/>
    </source>
</evidence>
<feature type="region of interest" description="Disordered" evidence="11">
    <location>
        <begin position="801"/>
        <end position="888"/>
    </location>
</feature>
<evidence type="ECO:0000256" key="6">
    <source>
        <dbReference type="ARBA" id="ARBA00022741"/>
    </source>
</evidence>
<comment type="caution">
    <text evidence="13">The sequence shown here is derived from an EMBL/GenBank/DDBJ whole genome shotgun (WGS) entry which is preliminary data.</text>
</comment>
<dbReference type="PROSITE" id="PS50172">
    <property type="entry name" value="BRCT"/>
    <property type="match status" value="1"/>
</dbReference>
<keyword evidence="7 10" id="KW-0067">ATP-binding</keyword>
<comment type="similarity">
    <text evidence="2 10">Belongs to the activator 1 large subunit family.</text>
</comment>
<dbReference type="SUPFAM" id="SSF52540">
    <property type="entry name" value="P-loop containing nucleoside triphosphate hydrolases"/>
    <property type="match status" value="1"/>
</dbReference>
<evidence type="ECO:0000256" key="4">
    <source>
        <dbReference type="ARBA" id="ARBA00022553"/>
    </source>
</evidence>
<dbReference type="GO" id="GO:0006281">
    <property type="term" value="P:DNA repair"/>
    <property type="evidence" value="ECO:0007669"/>
    <property type="project" value="InterPro"/>
</dbReference>
<keyword evidence="6 10" id="KW-0547">Nucleotide-binding</keyword>
<keyword evidence="9 10" id="KW-0539">Nucleus</keyword>
<dbReference type="Pfam" id="PF00533">
    <property type="entry name" value="BRCT"/>
    <property type="match status" value="1"/>
</dbReference>
<dbReference type="PIRSF" id="PIRSF036578">
    <property type="entry name" value="RFC1"/>
    <property type="match status" value="1"/>
</dbReference>
<evidence type="ECO:0000313" key="13">
    <source>
        <dbReference type="EMBL" id="TNY21158.1"/>
    </source>
</evidence>
<dbReference type="FunFam" id="1.20.272.10:FF:000005">
    <property type="entry name" value="Replication factor C subunit 1"/>
    <property type="match status" value="1"/>
</dbReference>
<dbReference type="Gene3D" id="1.20.272.10">
    <property type="match status" value="1"/>
</dbReference>
<dbReference type="GO" id="GO:0005524">
    <property type="term" value="F:ATP binding"/>
    <property type="evidence" value="ECO:0007669"/>
    <property type="project" value="UniProtKB-UniRule"/>
</dbReference>
<gene>
    <name evidence="13" type="ORF">DMC30DRAFT_446392</name>
</gene>
<evidence type="ECO:0000259" key="12">
    <source>
        <dbReference type="PROSITE" id="PS50172"/>
    </source>
</evidence>
<proteinExistence type="inferred from homology"/>
<dbReference type="STRING" id="5288.A0A5C5FWG8"/>
<dbReference type="GO" id="GO:0005634">
    <property type="term" value="C:nucleus"/>
    <property type="evidence" value="ECO:0007669"/>
    <property type="project" value="UniProtKB-SubCell"/>
</dbReference>
<feature type="domain" description="BRCT" evidence="12">
    <location>
        <begin position="191"/>
        <end position="281"/>
    </location>
</feature>
<dbReference type="InterPro" id="IPR003593">
    <property type="entry name" value="AAA+_ATPase"/>
</dbReference>
<keyword evidence="4" id="KW-0597">Phosphoprotein</keyword>
<dbReference type="InterPro" id="IPR008921">
    <property type="entry name" value="DNA_pol3_clamp-load_cplx_C"/>
</dbReference>
<dbReference type="InterPro" id="IPR013725">
    <property type="entry name" value="DNA_replication_fac_RFC1_C"/>
</dbReference>
<dbReference type="GO" id="GO:0006271">
    <property type="term" value="P:DNA strand elongation involved in DNA replication"/>
    <property type="evidence" value="ECO:0007669"/>
    <property type="project" value="UniProtKB-ARBA"/>
</dbReference>
<keyword evidence="5 10" id="KW-0235">DNA replication</keyword>
<evidence type="ECO:0000256" key="8">
    <source>
        <dbReference type="ARBA" id="ARBA00023125"/>
    </source>
</evidence>
<dbReference type="Gene3D" id="3.40.50.300">
    <property type="entry name" value="P-loop containing nucleotide triphosphate hydrolases"/>
    <property type="match status" value="1"/>
</dbReference>
<dbReference type="Pfam" id="PF25361">
    <property type="entry name" value="AAA_lid_RFC1"/>
    <property type="match status" value="1"/>
</dbReference>
<dbReference type="SUPFAM" id="SSF48019">
    <property type="entry name" value="post-AAA+ oligomerization domain-like"/>
    <property type="match status" value="1"/>
</dbReference>
<dbReference type="FunFam" id="1.10.8.60:FF:000021">
    <property type="entry name" value="Replication factor C subunit 1"/>
    <property type="match status" value="1"/>
</dbReference>
<dbReference type="GO" id="GO:0016887">
    <property type="term" value="F:ATP hydrolysis activity"/>
    <property type="evidence" value="ECO:0007669"/>
    <property type="project" value="InterPro"/>
</dbReference>
<organism evidence="13 14">
    <name type="scientific">Rhodotorula diobovata</name>
    <dbReference type="NCBI Taxonomy" id="5288"/>
    <lineage>
        <taxon>Eukaryota</taxon>
        <taxon>Fungi</taxon>
        <taxon>Dikarya</taxon>
        <taxon>Basidiomycota</taxon>
        <taxon>Pucciniomycotina</taxon>
        <taxon>Microbotryomycetes</taxon>
        <taxon>Sporidiobolales</taxon>
        <taxon>Sporidiobolaceae</taxon>
        <taxon>Rhodotorula</taxon>
    </lineage>
</organism>
<dbReference type="Pfam" id="PF00004">
    <property type="entry name" value="AAA"/>
    <property type="match status" value="1"/>
</dbReference>
<dbReference type="SUPFAM" id="SSF52113">
    <property type="entry name" value="BRCT domain"/>
    <property type="match status" value="1"/>
</dbReference>
<dbReference type="FunFam" id="3.40.50.300:FF:000395">
    <property type="entry name" value="Replication factor C subunit 1"/>
    <property type="match status" value="1"/>
</dbReference>
<dbReference type="PANTHER" id="PTHR23389">
    <property type="entry name" value="CHROMOSOME TRANSMISSION FIDELITY FACTOR 18"/>
    <property type="match status" value="1"/>
</dbReference>
<evidence type="ECO:0000256" key="9">
    <source>
        <dbReference type="ARBA" id="ARBA00023242"/>
    </source>
</evidence>
<evidence type="ECO:0000256" key="11">
    <source>
        <dbReference type="SAM" id="MobiDB-lite"/>
    </source>
</evidence>
<evidence type="ECO:0000256" key="3">
    <source>
        <dbReference type="ARBA" id="ARBA00020401"/>
    </source>
</evidence>
<dbReference type="OrthoDB" id="446168at2759"/>
<dbReference type="Pfam" id="PF08519">
    <property type="entry name" value="RFC1"/>
    <property type="match status" value="1"/>
</dbReference>
<dbReference type="InterPro" id="IPR027417">
    <property type="entry name" value="P-loop_NTPase"/>
</dbReference>
<name>A0A5C5FWG8_9BASI</name>
<dbReference type="EMBL" id="SOZI01000049">
    <property type="protein sequence ID" value="TNY21158.1"/>
    <property type="molecule type" value="Genomic_DNA"/>
</dbReference>
<evidence type="ECO:0000256" key="2">
    <source>
        <dbReference type="ARBA" id="ARBA00006116"/>
    </source>
</evidence>
<feature type="compositionally biased region" description="Low complexity" evidence="11">
    <location>
        <begin position="870"/>
        <end position="888"/>
    </location>
</feature>
<dbReference type="InterPro" id="IPR036420">
    <property type="entry name" value="BRCT_dom_sf"/>
</dbReference>